<dbReference type="Proteomes" id="UP001151287">
    <property type="component" value="Unassembled WGS sequence"/>
</dbReference>
<keyword evidence="3 6" id="KW-0812">Transmembrane</keyword>
<dbReference type="GO" id="GO:0022857">
    <property type="term" value="F:transmembrane transporter activity"/>
    <property type="evidence" value="ECO:0007669"/>
    <property type="project" value="InterPro"/>
</dbReference>
<evidence type="ECO:0000256" key="5">
    <source>
        <dbReference type="ARBA" id="ARBA00023136"/>
    </source>
</evidence>
<evidence type="ECO:0000256" key="6">
    <source>
        <dbReference type="RuleBase" id="RU363077"/>
    </source>
</evidence>
<feature type="transmembrane region" description="Helical" evidence="6">
    <location>
        <begin position="77"/>
        <end position="101"/>
    </location>
</feature>
<gene>
    <name evidence="8" type="ORF">LUZ63_009577</name>
</gene>
<comment type="caution">
    <text evidence="8">The sequence shown here is derived from an EMBL/GenBank/DDBJ whole genome shotgun (WGS) entry which is preliminary data.</text>
</comment>
<dbReference type="InterPro" id="IPR037185">
    <property type="entry name" value="EmrE-like"/>
</dbReference>
<feature type="transmembrane region" description="Helical" evidence="6">
    <location>
        <begin position="218"/>
        <end position="239"/>
    </location>
</feature>
<feature type="transmembrane region" description="Helical" evidence="6">
    <location>
        <begin position="44"/>
        <end position="65"/>
    </location>
</feature>
<accession>A0A9Q0HNT0</accession>
<keyword evidence="9" id="KW-1185">Reference proteome</keyword>
<protein>
    <recommendedName>
        <fullName evidence="6">WAT1-related protein</fullName>
    </recommendedName>
</protein>
<name>A0A9Q0HNT0_9POAL</name>
<evidence type="ECO:0000256" key="2">
    <source>
        <dbReference type="ARBA" id="ARBA00007635"/>
    </source>
</evidence>
<proteinExistence type="inferred from homology"/>
<feature type="transmembrane region" description="Helical" evidence="6">
    <location>
        <begin position="186"/>
        <end position="206"/>
    </location>
</feature>
<dbReference type="Pfam" id="PF00892">
    <property type="entry name" value="EamA"/>
    <property type="match status" value="2"/>
</dbReference>
<evidence type="ECO:0000256" key="3">
    <source>
        <dbReference type="ARBA" id="ARBA00022692"/>
    </source>
</evidence>
<evidence type="ECO:0000259" key="7">
    <source>
        <dbReference type="Pfam" id="PF00892"/>
    </source>
</evidence>
<comment type="subcellular location">
    <subcellularLocation>
        <location evidence="1 6">Membrane</location>
        <topology evidence="1 6">Multi-pass membrane protein</topology>
    </subcellularLocation>
</comment>
<feature type="transmembrane region" description="Helical" evidence="6">
    <location>
        <begin position="12"/>
        <end position="32"/>
    </location>
</feature>
<evidence type="ECO:0000313" key="9">
    <source>
        <dbReference type="Proteomes" id="UP001151287"/>
    </source>
</evidence>
<feature type="transmembrane region" description="Helical" evidence="6">
    <location>
        <begin position="107"/>
        <end position="129"/>
    </location>
</feature>
<feature type="transmembrane region" description="Helical" evidence="6">
    <location>
        <begin position="310"/>
        <end position="329"/>
    </location>
</feature>
<dbReference type="AlphaFoldDB" id="A0A9Q0HNT0"/>
<dbReference type="PANTHER" id="PTHR31218">
    <property type="entry name" value="WAT1-RELATED PROTEIN"/>
    <property type="match status" value="1"/>
</dbReference>
<keyword evidence="4 6" id="KW-1133">Transmembrane helix</keyword>
<dbReference type="GO" id="GO:0016020">
    <property type="term" value="C:membrane"/>
    <property type="evidence" value="ECO:0007669"/>
    <property type="project" value="UniProtKB-SubCell"/>
</dbReference>
<dbReference type="InterPro" id="IPR030184">
    <property type="entry name" value="WAT1-related"/>
</dbReference>
<feature type="transmembrane region" description="Helical" evidence="6">
    <location>
        <begin position="141"/>
        <end position="159"/>
    </location>
</feature>
<keyword evidence="5 6" id="KW-0472">Membrane</keyword>
<feature type="transmembrane region" description="Helical" evidence="6">
    <location>
        <begin position="251"/>
        <end position="272"/>
    </location>
</feature>
<evidence type="ECO:0000256" key="4">
    <source>
        <dbReference type="ARBA" id="ARBA00022989"/>
    </source>
</evidence>
<feature type="transmembrane region" description="Helical" evidence="6">
    <location>
        <begin position="284"/>
        <end position="304"/>
    </location>
</feature>
<dbReference type="OrthoDB" id="642067at2759"/>
<feature type="domain" description="EamA" evidence="7">
    <location>
        <begin position="188"/>
        <end position="327"/>
    </location>
</feature>
<organism evidence="8 9">
    <name type="scientific">Rhynchospora breviuscula</name>
    <dbReference type="NCBI Taxonomy" id="2022672"/>
    <lineage>
        <taxon>Eukaryota</taxon>
        <taxon>Viridiplantae</taxon>
        <taxon>Streptophyta</taxon>
        <taxon>Embryophyta</taxon>
        <taxon>Tracheophyta</taxon>
        <taxon>Spermatophyta</taxon>
        <taxon>Magnoliopsida</taxon>
        <taxon>Liliopsida</taxon>
        <taxon>Poales</taxon>
        <taxon>Cyperaceae</taxon>
        <taxon>Cyperoideae</taxon>
        <taxon>Rhynchosporeae</taxon>
        <taxon>Rhynchospora</taxon>
    </lineage>
</organism>
<dbReference type="EMBL" id="JAMQYH010000003">
    <property type="protein sequence ID" value="KAJ1692879.1"/>
    <property type="molecule type" value="Genomic_DNA"/>
</dbReference>
<sequence length="357" mass="37808">MLGRGSGNRVEETLIIFGLLAVQCIMGFYVVFVNHALAVGINPLFLIVVTGSTTAVALLPFAVALERKNWNTKLTPVLVAQIVALALGGVTIFQLLMLLGIEKTTPTIASAMPNLSPGLIFTIAACLGFEKFDKQCKYSKAKVLGTLVCLSGAMAMSFLQSPPSTTPQINKNHLSENSNSDGYFDWMLGCFYLLAGVVVLSCNSVLQAATLANFPAPLSLCTITAMMGSLFTAIVLVVMKGKIDIGSPDVSVMLIGEICLMGGVVIGACIAFQMWCVRKKGPVLVSIFSPVQTVCSTILSAVLYHQMISLGSSAGIVLMFCGLYAVLWAKNNETFNVSIEDGSLVSSAADIEKPLLS</sequence>
<dbReference type="InterPro" id="IPR000620">
    <property type="entry name" value="EamA_dom"/>
</dbReference>
<dbReference type="SUPFAM" id="SSF103481">
    <property type="entry name" value="Multidrug resistance efflux transporter EmrE"/>
    <property type="match status" value="1"/>
</dbReference>
<evidence type="ECO:0000256" key="1">
    <source>
        <dbReference type="ARBA" id="ARBA00004141"/>
    </source>
</evidence>
<comment type="similarity">
    <text evidence="2 6">Belongs to the drug/metabolite transporter (DMT) superfamily. Plant drug/metabolite exporter (P-DME) (TC 2.A.7.4) family.</text>
</comment>
<feature type="domain" description="EamA" evidence="7">
    <location>
        <begin position="15"/>
        <end position="156"/>
    </location>
</feature>
<evidence type="ECO:0000313" key="8">
    <source>
        <dbReference type="EMBL" id="KAJ1692879.1"/>
    </source>
</evidence>
<reference evidence="8" key="1">
    <citation type="journal article" date="2022" name="Cell">
        <title>Repeat-based holocentromeres influence genome architecture and karyotype evolution.</title>
        <authorList>
            <person name="Hofstatter P.G."/>
            <person name="Thangavel G."/>
            <person name="Lux T."/>
            <person name="Neumann P."/>
            <person name="Vondrak T."/>
            <person name="Novak P."/>
            <person name="Zhang M."/>
            <person name="Costa L."/>
            <person name="Castellani M."/>
            <person name="Scott A."/>
            <person name="Toegelov H."/>
            <person name="Fuchs J."/>
            <person name="Mata-Sucre Y."/>
            <person name="Dias Y."/>
            <person name="Vanzela A.L.L."/>
            <person name="Huettel B."/>
            <person name="Almeida C.C.S."/>
            <person name="Simkova H."/>
            <person name="Souza G."/>
            <person name="Pedrosa-Harand A."/>
            <person name="Macas J."/>
            <person name="Mayer K.F.X."/>
            <person name="Houben A."/>
            <person name="Marques A."/>
        </authorList>
    </citation>
    <scope>NUCLEOTIDE SEQUENCE</scope>
    <source>
        <strain evidence="8">RhyBre1mFocal</strain>
    </source>
</reference>